<sequence length="75" mass="8075">MDVVGVVAGVALLLVPSVKKLLDSVAYRNRARGKAEVIYAQRAVEVSRQVPSGGRRQVEQEKRKQPKQGTGTTSG</sequence>
<feature type="region of interest" description="Disordered" evidence="1">
    <location>
        <begin position="49"/>
        <end position="75"/>
    </location>
</feature>
<gene>
    <name evidence="2" type="ORF">Sviol_23950</name>
</gene>
<organism evidence="2 3">
    <name type="scientific">Streptomyces violascens</name>
    <dbReference type="NCBI Taxonomy" id="67381"/>
    <lineage>
        <taxon>Bacteria</taxon>
        <taxon>Bacillati</taxon>
        <taxon>Actinomycetota</taxon>
        <taxon>Actinomycetes</taxon>
        <taxon>Kitasatosporales</taxon>
        <taxon>Streptomycetaceae</taxon>
        <taxon>Streptomyces</taxon>
    </lineage>
</organism>
<keyword evidence="3" id="KW-1185">Reference proteome</keyword>
<proteinExistence type="predicted"/>
<dbReference type="Proteomes" id="UP001050808">
    <property type="component" value="Unassembled WGS sequence"/>
</dbReference>
<evidence type="ECO:0000313" key="3">
    <source>
        <dbReference type="Proteomes" id="UP001050808"/>
    </source>
</evidence>
<dbReference type="EMBL" id="BNDY01000003">
    <property type="protein sequence ID" value="GHI37987.1"/>
    <property type="molecule type" value="Genomic_DNA"/>
</dbReference>
<name>A0ABQ3QL26_9ACTN</name>
<evidence type="ECO:0008006" key="4">
    <source>
        <dbReference type="Google" id="ProtNLM"/>
    </source>
</evidence>
<evidence type="ECO:0000313" key="2">
    <source>
        <dbReference type="EMBL" id="GHI37987.1"/>
    </source>
</evidence>
<evidence type="ECO:0000256" key="1">
    <source>
        <dbReference type="SAM" id="MobiDB-lite"/>
    </source>
</evidence>
<reference evidence="2" key="1">
    <citation type="submission" date="2024-05" db="EMBL/GenBank/DDBJ databases">
        <title>Whole genome shotgun sequence of Streptomyces violascens NBRC 12920.</title>
        <authorList>
            <person name="Komaki H."/>
            <person name="Tamura T."/>
        </authorList>
    </citation>
    <scope>NUCLEOTIDE SEQUENCE</scope>
    <source>
        <strain evidence="2">NBRC 12920</strain>
    </source>
</reference>
<comment type="caution">
    <text evidence="2">The sequence shown here is derived from an EMBL/GenBank/DDBJ whole genome shotgun (WGS) entry which is preliminary data.</text>
</comment>
<dbReference type="RefSeq" id="WP_189970441.1">
    <property type="nucleotide sequence ID" value="NZ_BMUA01000035.1"/>
</dbReference>
<protein>
    <recommendedName>
        <fullName evidence="4">Secreted protein</fullName>
    </recommendedName>
</protein>
<accession>A0ABQ3QL26</accession>